<dbReference type="PANTHER" id="PTHR35579:SF3">
    <property type="entry name" value="CRISPR SYSTEM CMS ENDORIBONUCLEASE CSM3"/>
    <property type="match status" value="1"/>
</dbReference>
<comment type="caution">
    <text evidence="3">The sequence shown here is derived from an EMBL/GenBank/DDBJ whole genome shotgun (WGS) entry which is preliminary data.</text>
</comment>
<dbReference type="Pfam" id="PF03787">
    <property type="entry name" value="RAMPs"/>
    <property type="match status" value="1"/>
</dbReference>
<dbReference type="InterPro" id="IPR005537">
    <property type="entry name" value="RAMP_III_fam"/>
</dbReference>
<protein>
    <submittedName>
        <fullName evidence="3">RAMP superfamily CRISPR-associated protein</fullName>
    </submittedName>
</protein>
<dbReference type="Proteomes" id="UP001600165">
    <property type="component" value="Unassembled WGS sequence"/>
</dbReference>
<dbReference type="PANTHER" id="PTHR35579">
    <property type="entry name" value="CRISPR SYSTEM CMS ENDORIBONUCLEASE CSM3"/>
    <property type="match status" value="1"/>
</dbReference>
<dbReference type="InterPro" id="IPR052216">
    <property type="entry name" value="CRISPR_Csm3_endoribonuclease"/>
</dbReference>
<proteinExistence type="predicted"/>
<gene>
    <name evidence="3" type="ORF">ACFVKH_18970</name>
</gene>
<feature type="domain" description="CRISPR type III-associated protein" evidence="2">
    <location>
        <begin position="14"/>
        <end position="214"/>
    </location>
</feature>
<keyword evidence="1" id="KW-0051">Antiviral defense</keyword>
<keyword evidence="4" id="KW-1185">Reference proteome</keyword>
<dbReference type="EMBL" id="JBHZOL010000106">
    <property type="protein sequence ID" value="MFE4108370.1"/>
    <property type="molecule type" value="Genomic_DNA"/>
</dbReference>
<reference evidence="3 4" key="1">
    <citation type="submission" date="2024-10" db="EMBL/GenBank/DDBJ databases">
        <authorList>
            <person name="Ratan Roy A."/>
            <person name="Morales Sandoval P.H."/>
            <person name="De Los Santos Villalobos S."/>
            <person name="Chakraborty S."/>
            <person name="Mukherjee J."/>
        </authorList>
    </citation>
    <scope>NUCLEOTIDE SEQUENCE [LARGE SCALE GENOMIC DNA]</scope>
    <source>
        <strain evidence="3 4">S1</strain>
    </source>
</reference>
<evidence type="ECO:0000256" key="1">
    <source>
        <dbReference type="ARBA" id="ARBA00023118"/>
    </source>
</evidence>
<evidence type="ECO:0000313" key="3">
    <source>
        <dbReference type="EMBL" id="MFE4108370.1"/>
    </source>
</evidence>
<accession>A0ABW6ILC6</accession>
<evidence type="ECO:0000259" key="2">
    <source>
        <dbReference type="Pfam" id="PF03787"/>
    </source>
</evidence>
<sequence>MHKRFVNHCTIEFTLTPCGPILIKSGKEGADPTKPQMEFVETYHQGGRSIYLPGSSLKGALRAHAERIVRTVGSDRKPSDPSDLWASDPLDLSSYQYLDDIKDTRELYRLSSFTDQLFGSIAIASRLRIEDAYPADKTQLKIEERNGVAIDRVYGSVAVGPFDYQVCTSGEFRAKLHLKNFTLAQLGLMGLVLRDLDDGWFGLGFAKSRGMGLVNINLNKAVVQYPGCVLEADQIKAIGSNQLWLKTLLLGAGEFLEPNEAERYGFPKPDRQETPVAGSPMDLGFGVQLTWSGQEQVTDLFVRAVKSWSRLLGVAA</sequence>
<dbReference type="RefSeq" id="WP_377968001.1">
    <property type="nucleotide sequence ID" value="NZ_JBHZOL010000106.1"/>
</dbReference>
<evidence type="ECO:0000313" key="4">
    <source>
        <dbReference type="Proteomes" id="UP001600165"/>
    </source>
</evidence>
<organism evidence="3 4">
    <name type="scientific">Almyronema epifaneia S1</name>
    <dbReference type="NCBI Taxonomy" id="2991925"/>
    <lineage>
        <taxon>Bacteria</taxon>
        <taxon>Bacillati</taxon>
        <taxon>Cyanobacteriota</taxon>
        <taxon>Cyanophyceae</taxon>
        <taxon>Nodosilineales</taxon>
        <taxon>Nodosilineaceae</taxon>
        <taxon>Almyronema</taxon>
        <taxon>Almyronema epifaneia</taxon>
    </lineage>
</organism>
<name>A0ABW6ILC6_9CYAN</name>